<evidence type="ECO:0000313" key="1">
    <source>
        <dbReference type="EMBL" id="CAE8583993.1"/>
    </source>
</evidence>
<dbReference type="Proteomes" id="UP000654075">
    <property type="component" value="Unassembled WGS sequence"/>
</dbReference>
<sequence>VLRNLECQHRRQDRLMPRPSCCWTRDMSAEPAACTCRWFQSSGSPSRARA</sequence>
<protein>
    <submittedName>
        <fullName evidence="1">Uncharacterized protein</fullName>
    </submittedName>
</protein>
<name>A0A813DEF3_POLGL</name>
<reference evidence="1" key="1">
    <citation type="submission" date="2021-02" db="EMBL/GenBank/DDBJ databases">
        <authorList>
            <person name="Dougan E. K."/>
            <person name="Rhodes N."/>
            <person name="Thang M."/>
            <person name="Chan C."/>
        </authorList>
    </citation>
    <scope>NUCLEOTIDE SEQUENCE</scope>
</reference>
<dbReference type="AlphaFoldDB" id="A0A813DEF3"/>
<feature type="non-terminal residue" evidence="1">
    <location>
        <position position="50"/>
    </location>
</feature>
<proteinExistence type="predicted"/>
<keyword evidence="2" id="KW-1185">Reference proteome</keyword>
<comment type="caution">
    <text evidence="1">The sequence shown here is derived from an EMBL/GenBank/DDBJ whole genome shotgun (WGS) entry which is preliminary data.</text>
</comment>
<evidence type="ECO:0000313" key="2">
    <source>
        <dbReference type="Proteomes" id="UP000654075"/>
    </source>
</evidence>
<gene>
    <name evidence="1" type="ORF">PGLA1383_LOCUS2940</name>
</gene>
<accession>A0A813DEF3</accession>
<dbReference type="EMBL" id="CAJNNV010000968">
    <property type="protein sequence ID" value="CAE8583993.1"/>
    <property type="molecule type" value="Genomic_DNA"/>
</dbReference>
<feature type="non-terminal residue" evidence="1">
    <location>
        <position position="1"/>
    </location>
</feature>
<organism evidence="1 2">
    <name type="scientific">Polarella glacialis</name>
    <name type="common">Dinoflagellate</name>
    <dbReference type="NCBI Taxonomy" id="89957"/>
    <lineage>
        <taxon>Eukaryota</taxon>
        <taxon>Sar</taxon>
        <taxon>Alveolata</taxon>
        <taxon>Dinophyceae</taxon>
        <taxon>Suessiales</taxon>
        <taxon>Suessiaceae</taxon>
        <taxon>Polarella</taxon>
    </lineage>
</organism>